<gene>
    <name evidence="2" type="ORF">NCTC11165_02950</name>
</gene>
<protein>
    <recommendedName>
        <fullName evidence="4">Lipoprotein</fullName>
    </recommendedName>
</protein>
<dbReference type="RefSeq" id="WP_128116364.1">
    <property type="nucleotide sequence ID" value="NZ_UAQM01000048.1"/>
</dbReference>
<feature type="signal peptide" evidence="1">
    <location>
        <begin position="1"/>
        <end position="26"/>
    </location>
</feature>
<evidence type="ECO:0000256" key="1">
    <source>
        <dbReference type="SAM" id="SignalP"/>
    </source>
</evidence>
<dbReference type="PROSITE" id="PS51257">
    <property type="entry name" value="PROKAR_LIPOPROTEIN"/>
    <property type="match status" value="1"/>
</dbReference>
<feature type="chain" id="PRO_5016115603" description="Lipoprotein" evidence="1">
    <location>
        <begin position="27"/>
        <end position="170"/>
    </location>
</feature>
<evidence type="ECO:0008006" key="4">
    <source>
        <dbReference type="Google" id="ProtNLM"/>
    </source>
</evidence>
<name>A0A2X1ARS3_BREDI</name>
<dbReference type="EMBL" id="UAQM01000048">
    <property type="protein sequence ID" value="SPU46610.1"/>
    <property type="molecule type" value="Genomic_DNA"/>
</dbReference>
<dbReference type="Proteomes" id="UP000250358">
    <property type="component" value="Unassembled WGS sequence"/>
</dbReference>
<sequence>MRPARWLTAAAFITPLALTAALGACAPSVAPLNTTGAPLPVAGYDWFLNEDPDEPRLSYGLAQSDDVPLSLMCAPGSGKIGLSLAADQAPNRRAITLESGGDTETFPARVESADIHDGVHLVATAPASHPVFLQFRRVGWLAVWDGDQRAMMAAQPGSEGRAARFLALCR</sequence>
<keyword evidence="1" id="KW-0732">Signal</keyword>
<evidence type="ECO:0000313" key="2">
    <source>
        <dbReference type="EMBL" id="SPU46610.1"/>
    </source>
</evidence>
<accession>A0A2X1ARS3</accession>
<organism evidence="2 3">
    <name type="scientific">Brevundimonas diminuta</name>
    <name type="common">Pseudomonas diminuta</name>
    <dbReference type="NCBI Taxonomy" id="293"/>
    <lineage>
        <taxon>Bacteria</taxon>
        <taxon>Pseudomonadati</taxon>
        <taxon>Pseudomonadota</taxon>
        <taxon>Alphaproteobacteria</taxon>
        <taxon>Caulobacterales</taxon>
        <taxon>Caulobacteraceae</taxon>
        <taxon>Brevundimonas</taxon>
    </lineage>
</organism>
<proteinExistence type="predicted"/>
<reference evidence="2 3" key="1">
    <citation type="submission" date="2018-06" db="EMBL/GenBank/DDBJ databases">
        <authorList>
            <consortium name="Pathogen Informatics"/>
            <person name="Doyle S."/>
        </authorList>
    </citation>
    <scope>NUCLEOTIDE SEQUENCE [LARGE SCALE GENOMIC DNA]</scope>
    <source>
        <strain evidence="2 3">NCTC11165</strain>
    </source>
</reference>
<dbReference type="AlphaFoldDB" id="A0A2X1ARS3"/>
<evidence type="ECO:0000313" key="3">
    <source>
        <dbReference type="Proteomes" id="UP000250358"/>
    </source>
</evidence>